<name>A0A8J2SUU0_9STRA</name>
<feature type="region of interest" description="Disordered" evidence="1">
    <location>
        <begin position="127"/>
        <end position="158"/>
    </location>
</feature>
<comment type="caution">
    <text evidence="2">The sequence shown here is derived from an EMBL/GenBank/DDBJ whole genome shotgun (WGS) entry which is preliminary data.</text>
</comment>
<evidence type="ECO:0000256" key="1">
    <source>
        <dbReference type="SAM" id="MobiDB-lite"/>
    </source>
</evidence>
<dbReference type="EMBL" id="CAKKNE010000004">
    <property type="protein sequence ID" value="CAH0374672.1"/>
    <property type="molecule type" value="Genomic_DNA"/>
</dbReference>
<reference evidence="2" key="1">
    <citation type="submission" date="2021-11" db="EMBL/GenBank/DDBJ databases">
        <authorList>
            <consortium name="Genoscope - CEA"/>
            <person name="William W."/>
        </authorList>
    </citation>
    <scope>NUCLEOTIDE SEQUENCE</scope>
</reference>
<protein>
    <submittedName>
        <fullName evidence="2">Uncharacterized protein</fullName>
    </submittedName>
</protein>
<gene>
    <name evidence="2" type="ORF">PECAL_4P19700</name>
</gene>
<proteinExistence type="predicted"/>
<accession>A0A8J2SUU0</accession>
<organism evidence="2 3">
    <name type="scientific">Pelagomonas calceolata</name>
    <dbReference type="NCBI Taxonomy" id="35677"/>
    <lineage>
        <taxon>Eukaryota</taxon>
        <taxon>Sar</taxon>
        <taxon>Stramenopiles</taxon>
        <taxon>Ochrophyta</taxon>
        <taxon>Pelagophyceae</taxon>
        <taxon>Pelagomonadales</taxon>
        <taxon>Pelagomonadaceae</taxon>
        <taxon>Pelagomonas</taxon>
    </lineage>
</organism>
<evidence type="ECO:0000313" key="2">
    <source>
        <dbReference type="EMBL" id="CAH0374672.1"/>
    </source>
</evidence>
<feature type="compositionally biased region" description="Basic and acidic residues" evidence="1">
    <location>
        <begin position="145"/>
        <end position="158"/>
    </location>
</feature>
<keyword evidence="3" id="KW-1185">Reference proteome</keyword>
<sequence>MATTTTNDDPLVDRLARALARTDVRADGPTVDRVQRALRDWRDEDFENMRPMRQSKKTATPYEVWRAAQTTAQPKKTKVLDARARRQLVERLDAANKQRTENAERRRAAALGEELRSTPFAPQLNARSLKSTRPGVAETSATALQRREAKAQKVRERRHEIERRECTFAPTFAAAKTSSKIYKRARGAAPRTPADRAAFQAAARAKTERMRQRQEEAEIAQTPFAPRLNGASMKIAASLRASGACAVDPRSRTTTTSPRRTRRVHVDEAATFAPQISERAKRYAPAVKDVHNRLYAKTEARFPRSPRGAAAPEPAPVAVLAYGRDVDEILGLVATAFRSRPPPGEAWT</sequence>
<dbReference type="AlphaFoldDB" id="A0A8J2SUU0"/>
<dbReference type="Proteomes" id="UP000789595">
    <property type="component" value="Unassembled WGS sequence"/>
</dbReference>
<evidence type="ECO:0000313" key="3">
    <source>
        <dbReference type="Proteomes" id="UP000789595"/>
    </source>
</evidence>